<reference evidence="1 2" key="1">
    <citation type="journal article" date="2024" name="G3 (Bethesda)">
        <title>Genome assembly of Hibiscus sabdariffa L. provides insights into metabolisms of medicinal natural products.</title>
        <authorList>
            <person name="Kim T."/>
        </authorList>
    </citation>
    <scope>NUCLEOTIDE SEQUENCE [LARGE SCALE GENOMIC DNA]</scope>
    <source>
        <strain evidence="1">TK-2024</strain>
        <tissue evidence="1">Old leaves</tissue>
    </source>
</reference>
<organism evidence="1 2">
    <name type="scientific">Hibiscus sabdariffa</name>
    <name type="common">roselle</name>
    <dbReference type="NCBI Taxonomy" id="183260"/>
    <lineage>
        <taxon>Eukaryota</taxon>
        <taxon>Viridiplantae</taxon>
        <taxon>Streptophyta</taxon>
        <taxon>Embryophyta</taxon>
        <taxon>Tracheophyta</taxon>
        <taxon>Spermatophyta</taxon>
        <taxon>Magnoliopsida</taxon>
        <taxon>eudicotyledons</taxon>
        <taxon>Gunneridae</taxon>
        <taxon>Pentapetalae</taxon>
        <taxon>rosids</taxon>
        <taxon>malvids</taxon>
        <taxon>Malvales</taxon>
        <taxon>Malvaceae</taxon>
        <taxon>Malvoideae</taxon>
        <taxon>Hibiscus</taxon>
    </lineage>
</organism>
<keyword evidence="2" id="KW-1185">Reference proteome</keyword>
<evidence type="ECO:0000313" key="2">
    <source>
        <dbReference type="Proteomes" id="UP001396334"/>
    </source>
</evidence>
<evidence type="ECO:0000313" key="1">
    <source>
        <dbReference type="EMBL" id="KAK8981770.1"/>
    </source>
</evidence>
<accession>A0ABR2P061</accession>
<dbReference type="Proteomes" id="UP001396334">
    <property type="component" value="Unassembled WGS sequence"/>
</dbReference>
<proteinExistence type="predicted"/>
<sequence>MNLVSGGFFLPPRHALDGLVSLLFLPHGKWDYNSDVDVVQATEANIFYGKKPIVSCMKEESLVSRAIDPILNVVYELATVDGSLSFELEEACFYFSTDDK</sequence>
<name>A0ABR2P061_9ROSI</name>
<gene>
    <name evidence="1" type="ORF">V6N11_049264</name>
</gene>
<comment type="caution">
    <text evidence="1">The sequence shown here is derived from an EMBL/GenBank/DDBJ whole genome shotgun (WGS) entry which is preliminary data.</text>
</comment>
<dbReference type="EMBL" id="JBBPBN010000088">
    <property type="protein sequence ID" value="KAK8981770.1"/>
    <property type="molecule type" value="Genomic_DNA"/>
</dbReference>
<protein>
    <submittedName>
        <fullName evidence="1">Uncharacterized protein</fullName>
    </submittedName>
</protein>